<feature type="domain" description="Alpha-2-macroglobulin" evidence="4">
    <location>
        <begin position="1302"/>
        <end position="1414"/>
    </location>
</feature>
<dbReference type="SMART" id="SM01360">
    <property type="entry name" value="A2M"/>
    <property type="match status" value="1"/>
</dbReference>
<dbReference type="OrthoDB" id="9767116at2"/>
<feature type="region of interest" description="Disordered" evidence="2">
    <location>
        <begin position="1483"/>
        <end position="1503"/>
    </location>
</feature>
<dbReference type="InterPro" id="IPR001599">
    <property type="entry name" value="Macroglobln_a2"/>
</dbReference>
<dbReference type="Pfam" id="PF01835">
    <property type="entry name" value="MG2"/>
    <property type="match status" value="1"/>
</dbReference>
<dbReference type="InterPro" id="IPR021868">
    <property type="entry name" value="Alpha_2_Macroglob_MG3"/>
</dbReference>
<dbReference type="Pfam" id="PF11974">
    <property type="entry name" value="bMG3"/>
    <property type="match status" value="1"/>
</dbReference>
<evidence type="ECO:0000313" key="5">
    <source>
        <dbReference type="EMBL" id="BBF22799.1"/>
    </source>
</evidence>
<dbReference type="InterPro" id="IPR051802">
    <property type="entry name" value="YfhM-like"/>
</dbReference>
<reference evidence="5 6" key="1">
    <citation type="journal article" date="2018" name="Int. J. Syst. Evol. Microbiol.">
        <title>Mesosutterella multiformis gen. nov., sp. nov., a member of the family Sutterellaceae and Sutterella megalosphaeroides sp. nov., isolated from human faeces.</title>
        <authorList>
            <person name="Sakamoto M."/>
            <person name="Ikeyama N."/>
            <person name="Kunihiro T."/>
            <person name="Iino T."/>
            <person name="Yuki M."/>
            <person name="Ohkuma M."/>
        </authorList>
    </citation>
    <scope>NUCLEOTIDE SEQUENCE [LARGE SCALE GENOMIC DNA]</scope>
    <source>
        <strain evidence="5 6">6FBBBH3</strain>
    </source>
</reference>
<sequence length="2051" mass="217487">MSKLSAFAHRPAVEGRPSALRTALDAALYLALGSAGALSLLQGVAAAPAAQAPQTDGNEPYPFERALGVTEAGTRAEAEATQSAQGAARTDAKTTAASAVLVPKAHASTGAFTPLTVTLLPDEKACRALWGDDWYAKCRRSIGRAGSRVEGIRMTPALPGVWRAQGSSLVFTPEKPWRPNETVRVDLSELVLPSGVRLTAREATATLPPLALVSDESALLIDPDPKGKRFATFEGTLTTAIDRADFERRFEVECVTGNPKAAKADLPELGRPLFIWEKDAPDAFYVRIPILKLGRDPAELRATIPGAAASVRADDSGGWLTTAGTDASGNAQLALGLPGESTLFQVTGVSISSARDENLNDLYEVLVTTSMNVTTEELVRALEVKLLPEKLNDDAASTTNWSAAPALDENVLKRSTPLKAVSADAADAPAVEHRIRFTAPAGRYAVLRLPEGFAAPGTAGLRTAWTAAVALPDPGSRLDFLQPGHVLALSGTKTLTFAASAVDEVDYRIVRVRDAFLASAADMPRALTNPATSDTAVDARTGTIALGAKGSADAARETRFGAIDFAPFLAEEGPGLYRVTLTGFVTDKDGKRRARTTTERSVLITNTGLVVKENADRSIDVFALELDTGAPASERTALLLAANGTVLQRSTTDATGRARFDSTAGLEREKRPSAILLKREADGKTTDLAWISLSDFENLSNLSRFDTAGRASSENLAALAFADRGLYRAGETVRFAAVVASTDGKALPEGLPLKLRVTDGRGRTLAERALRAGEEGLVNFDWTIPKDFVSGSVRCDVTVGDGRILSTARVAVEDFAPETLRLTVETGTLPAGWVPLENREALLTLLQRTGSAAEGRTVSGTLFATNAGVITFPGWEDFDFLDPLPAPVVAYREFPIAPVDTDRTGAARATLPLGELTPATYRANVHWEGFELEGGRAVTEESAFLVSPARLMAGWRLVETSRTTDWLAQNAPVAMEIALVDPNLKPAAGMTLAARFSKRRSVTELAEDASGRVTIRDAYATVPAGETQAVTGPDGRVVVKLPTAEAGDFLVELATADGTALGRIPFHVAADSLEAATEELQTAEVKAVLEKTSVRAGERVKLSVLSPYRGKALLTLEGARVEDALWADVEAGDNAIEWTVPEGVAPGRHYLHAAVMKTAANVSSKASPSDARLLKGYTETVLPVSIDRDLRTAKVTITTPERTDSPRSIPVTVASDRPAKVFLWAVDEGVLALTNYATPDPARAVLDDRALGVETRQLIEHLMPDAPALPSTLSAFGGDFEARSAMGAMTNPFRRTGVETAVWWGGLVETGPEGKTFEMTLPERFNGRVRVFAVGTAEPLEAKSDAKSEKASDDTGRALVAASAAATVAPPLALEPVLPAALSPGDTFRGAVLVTRNAQGEKKPTTEETVEASVTIDAPDFAPQPASGTVSLRTGATETFAGTFTAPSESGLFTLRANATAGDLKASADETISVRPATLFETTRSGGRLGGKNTDAKPSAPTDVASARLDAKGAEIAWPGALYPIEADTRLSVSRLPVPLLSGCLSASAPAYWGTLDERLAAAAPLLLLDETLWRAADGPATAGASEDDRPTPRPAANGDANTNDKLPTFAEERATRLAALRASIREHLGARGLSPYPGGEPDAATSAEALMTMLDARRVDPSVDEEIPALRRSLEASLNDLPETLEEARDRAYGLWVLTREGTLVADRLESLRRTVTERFEGAPGDALWVYLAGAADLMRMKDAARTLLPTRIDPNARTTDLARMTTVLAEAAARPDSALAGQANAAKLKTLSTRLTETALDALSRDDLRPLDAALTVRALMRSGTLGEANNARTNDPAPVCTKWAEGFEPRAETHRTPYGVTVTAPGCLNFRIDATEAGSLDGLYWSAIRSGFARDAAPGPVREGFEIERRYLNAAGVETNEFALGELVTVEVRLRGYGGARFDVRDALRQIAVTDLLPGGFTLADAPGTPVEVVTGEEAISTERAEDRIRFLLERVTSEESIYSYRVRATTPGTFRTAPPAAESLLSRAVRARGTSATVVVREDRSER</sequence>
<feature type="region of interest" description="Disordered" evidence="2">
    <location>
        <begin position="1579"/>
        <end position="1608"/>
    </location>
</feature>
<evidence type="ECO:0000313" key="6">
    <source>
        <dbReference type="Proteomes" id="UP000271003"/>
    </source>
</evidence>
<dbReference type="Pfam" id="PF07703">
    <property type="entry name" value="A2M_BRD"/>
    <property type="match status" value="1"/>
</dbReference>
<proteinExistence type="inferred from homology"/>
<dbReference type="SMART" id="SM01359">
    <property type="entry name" value="A2M_N_2"/>
    <property type="match status" value="1"/>
</dbReference>
<organism evidence="5 6">
    <name type="scientific">Sutterella megalosphaeroides</name>
    <dbReference type="NCBI Taxonomy" id="2494234"/>
    <lineage>
        <taxon>Bacteria</taxon>
        <taxon>Pseudomonadati</taxon>
        <taxon>Pseudomonadota</taxon>
        <taxon>Betaproteobacteria</taxon>
        <taxon>Burkholderiales</taxon>
        <taxon>Sutterellaceae</taxon>
        <taxon>Sutterella</taxon>
    </lineage>
</organism>
<comment type="similarity">
    <text evidence="1">Belongs to the protease inhibitor I39 (alpha-2-macroglobulin) family. Bacterial alpha-2-macroglobulin subfamily.</text>
</comment>
<dbReference type="RefSeq" id="WP_120176476.1">
    <property type="nucleotide sequence ID" value="NZ_AP018786.1"/>
</dbReference>
<dbReference type="EMBL" id="AP018786">
    <property type="protein sequence ID" value="BBF22799.1"/>
    <property type="molecule type" value="Genomic_DNA"/>
</dbReference>
<feature type="domain" description="Alpha-2-macroglobulin bait region" evidence="3">
    <location>
        <begin position="1085"/>
        <end position="1233"/>
    </location>
</feature>
<accession>A0A2Z6I8S0</accession>
<evidence type="ECO:0000259" key="4">
    <source>
        <dbReference type="SMART" id="SM01360"/>
    </source>
</evidence>
<dbReference type="PANTHER" id="PTHR40094">
    <property type="entry name" value="ALPHA-2-MACROGLOBULIN HOMOLOG"/>
    <property type="match status" value="1"/>
</dbReference>
<keyword evidence="6" id="KW-1185">Reference proteome</keyword>
<dbReference type="Pfam" id="PF17973">
    <property type="entry name" value="bMG10"/>
    <property type="match status" value="1"/>
</dbReference>
<dbReference type="GO" id="GO:0004866">
    <property type="term" value="F:endopeptidase inhibitor activity"/>
    <property type="evidence" value="ECO:0007669"/>
    <property type="project" value="InterPro"/>
</dbReference>
<evidence type="ECO:0000256" key="2">
    <source>
        <dbReference type="SAM" id="MobiDB-lite"/>
    </source>
</evidence>
<protein>
    <submittedName>
        <fullName evidence="5">Alpha-2-macroglobulin</fullName>
    </submittedName>
</protein>
<dbReference type="KEGG" id="sutt:SUTMEG_06900"/>
<dbReference type="PANTHER" id="PTHR40094:SF1">
    <property type="entry name" value="UBIQUITIN DOMAIN-CONTAINING PROTEIN"/>
    <property type="match status" value="1"/>
</dbReference>
<dbReference type="Gene3D" id="2.60.40.1930">
    <property type="match status" value="1"/>
</dbReference>
<dbReference type="Proteomes" id="UP000271003">
    <property type="component" value="Chromosome"/>
</dbReference>
<name>A0A2Z6I8S0_9BURK</name>
<dbReference type="InterPro" id="IPR002890">
    <property type="entry name" value="MG2"/>
</dbReference>
<gene>
    <name evidence="5" type="ORF">SUTMEG_06900</name>
</gene>
<dbReference type="InterPro" id="IPR011625">
    <property type="entry name" value="A2M_N_BRD"/>
</dbReference>
<dbReference type="InterPro" id="IPR041246">
    <property type="entry name" value="Bact_MG10"/>
</dbReference>
<evidence type="ECO:0000256" key="1">
    <source>
        <dbReference type="ARBA" id="ARBA00010556"/>
    </source>
</evidence>
<evidence type="ECO:0000259" key="3">
    <source>
        <dbReference type="SMART" id="SM01359"/>
    </source>
</evidence>